<dbReference type="Pfam" id="PF03456">
    <property type="entry name" value="uDENN"/>
    <property type="match status" value="1"/>
</dbReference>
<sequence length="1644" mass="182714">MIEDKGHRVTDYFVVAGLTDKSTPLEQDLSETKSSGPKAPITDLAVINKSAGESVPEGFTCIDSTYSGQQANLNHGSLKSPELFLCYKRGRGKPPLIDIGVLYEGKERLIQGCEIIQATPYGRCANVNNSSATSQRIFITFRRAPLVQPQNSLAVTDICVIVTSKGETPPHTFCKVDKNLNCGMWGSSVFLCYKKSVSASNSINYKAGLIFRYPEEDYESFPLSESVPLFCLPMGAKIECWAPNTRDPLPVFSTFVLTISSGEKVYGAAIQFYEPYPVELLNEKQKIQLGLLTTVEKKMIPNRPVNTNKCICLLSRWPFFESFRKFLMFLYKLSVSGPHSLPIEKHISHFMHSVSFPSPQRPRILVQLSVHDTLILSQPVCTPLPLSGADYSTLLMNLGSENCATLLHFVLLESKILLHSLRPAVLTGVAEAVVAMIFPFQWQCPYIPLCPLSLAGVLNAPCPFIVGVDSRYFDLYDPPPDVVCVDLDTNTIYFNWKNLPKKPCKSLINSLSNLHHQLVAFLVRRSAQEGSAVDMTPIEADFTWHKKMTALEMEIQEAFLRFMASILKGYRSYLKPITQAPSEKATAADSLYDLQGFLKSRDRAHQKFYSQLTKTQIFIRFIEECTFVSDKDTGLAFFDDCIEKVEEQSSEDTRLLELDESQKSEHTVFVMPPEPPAEDGSDPAPQYSYKSFPPLRMELFDRPRELRPALSSRAAGASLSSSPALLAKRTKQEIKLAYKMAKRFYSNPPLWARCLFSHCYSLWFICLPVAVRLAKSKGRAMHQAYNVLLKMRSAEVEMLDEVCYRVVMQLCGVWGLPVMAVRVLVEMKKAGVHPNAITYGYYNKAVLESPWPSRNRSGLFMWTKLRNVVRGVAQFKQALNRSPSTKGPSDQGYGSKDELHQDLPDASHAAAPLSTEESSKAKAQHNDVSLSEENALLASANTSVDHMASQMGADAHILTAFSVSTSPPPNSASKTLFKDLEEEPEDEGGLTLTNLPAEEGLEVNMPKQAEGMGLENEAEGSEAEKEEVDKKPSETQEEEEEETGMRGMTLEREDVEVGADPLSLLVSESEESASVTSQEPPRSLPAVVSRNLAEEIEMYMSLRSPLGAKSSSMELQADCTDALPAKQTLERRSSLPVPPVKTPSCSPGDTPKRSPNTVTRSKTFAVKTKTLAIATASPGPRSSSLTALVKSSQGGSLGSVINTISGIKMDSLLSGPKINVLKSSMKQAANVASKVWGAVASAYSYSDEEVRAHASYMPGRAGKCPDSEQGSSHHASSSSIYQNCALEVLMSSCSQCRSCEALVYDEEIMAGWTADDSNLNSNCPFCRTAFLPLLHIEFHDLRTTSGFYMKPGSSGDSIHSTNAQPIASSPAEAKAADLITFPPSPEDESDGMGAKRPNPKPVSVPYLSPLVLRKELETLLENEGDQVIYTHKFLSQHPIIFWNLVWYFRRLDLPSHLPGLILTSEHCNNGVQLPLTSLSQDSKQVYVQLLWDNINLHQEPGDPLYLLWRTLREYTHTHTHTHTANLVKWMHFDVNNHQETRTLLNTIVRNIQTNDVYGPINLLIREVKRRPEGVKRQRSIYREILFLSLVALGRENIDVEAFDREYRSAYDQLSPEQLKSLHRIDRPPSSSVQWCLKCFGAPFI</sequence>
<dbReference type="InterPro" id="IPR018798">
    <property type="entry name" value="MVB12A/B"/>
</dbReference>
<dbReference type="InterPro" id="IPR011990">
    <property type="entry name" value="TPR-like_helical_dom_sf"/>
</dbReference>
<feature type="compositionally biased region" description="Polar residues" evidence="3">
    <location>
        <begin position="1143"/>
        <end position="1160"/>
    </location>
</feature>
<dbReference type="PROSITE" id="PS50211">
    <property type="entry name" value="DENN"/>
    <property type="match status" value="1"/>
</dbReference>
<dbReference type="GeneTree" id="ENSGT00940000158215"/>
<gene>
    <name evidence="6" type="primary">DENND4C</name>
    <name evidence="6" type="synonym">dennd4c</name>
</gene>
<dbReference type="SMART" id="SM00800">
    <property type="entry name" value="uDENN"/>
    <property type="match status" value="1"/>
</dbReference>
<dbReference type="SMART" id="SM00799">
    <property type="entry name" value="DENN"/>
    <property type="match status" value="1"/>
</dbReference>
<dbReference type="InterPro" id="IPR005113">
    <property type="entry name" value="uDENN_dom"/>
</dbReference>
<dbReference type="Gene3D" id="3.40.50.11500">
    <property type="match status" value="1"/>
</dbReference>
<dbReference type="InterPro" id="IPR051696">
    <property type="entry name" value="DENN_Domain_GEFs"/>
</dbReference>
<feature type="domain" description="UDENN" evidence="4">
    <location>
        <begin position="189"/>
        <end position="634"/>
    </location>
</feature>
<dbReference type="GO" id="GO:0000813">
    <property type="term" value="C:ESCRT I complex"/>
    <property type="evidence" value="ECO:0007669"/>
    <property type="project" value="InterPro"/>
</dbReference>
<name>A0A667Z0G8_9TELE</name>
<dbReference type="Pfam" id="PF10240">
    <property type="entry name" value="DUF2464"/>
    <property type="match status" value="1"/>
</dbReference>
<dbReference type="InterPro" id="IPR043153">
    <property type="entry name" value="DENN_C"/>
</dbReference>
<dbReference type="Pfam" id="PF03455">
    <property type="entry name" value="dDENN"/>
    <property type="match status" value="1"/>
</dbReference>
<accession>A0A667Z0G8</accession>
<feature type="compositionally biased region" description="Basic and acidic residues" evidence="3">
    <location>
        <begin position="895"/>
        <end position="905"/>
    </location>
</feature>
<dbReference type="InterPro" id="IPR023341">
    <property type="entry name" value="MABP"/>
</dbReference>
<evidence type="ECO:0000256" key="1">
    <source>
        <dbReference type="ARBA" id="ARBA00022658"/>
    </source>
</evidence>
<dbReference type="Gene3D" id="2.100.10.50">
    <property type="match status" value="1"/>
</dbReference>
<organism evidence="6 7">
    <name type="scientific">Myripristis murdjan</name>
    <name type="common">pinecone soldierfish</name>
    <dbReference type="NCBI Taxonomy" id="586833"/>
    <lineage>
        <taxon>Eukaryota</taxon>
        <taxon>Metazoa</taxon>
        <taxon>Chordata</taxon>
        <taxon>Craniata</taxon>
        <taxon>Vertebrata</taxon>
        <taxon>Euteleostomi</taxon>
        <taxon>Actinopterygii</taxon>
        <taxon>Neopterygii</taxon>
        <taxon>Teleostei</taxon>
        <taxon>Neoteleostei</taxon>
        <taxon>Acanthomorphata</taxon>
        <taxon>Holocentriformes</taxon>
        <taxon>Holocentridae</taxon>
        <taxon>Myripristis</taxon>
    </lineage>
</organism>
<feature type="region of interest" description="Disordered" evidence="3">
    <location>
        <begin position="1012"/>
        <end position="1050"/>
    </location>
</feature>
<dbReference type="PROSITE" id="PS51375">
    <property type="entry name" value="PPR"/>
    <property type="match status" value="1"/>
</dbReference>
<dbReference type="PANTHER" id="PTHR12296">
    <property type="entry name" value="DENN DOMAIN-CONTAINING PROTEIN 4"/>
    <property type="match status" value="1"/>
</dbReference>
<feature type="compositionally biased region" description="Acidic residues" evidence="3">
    <location>
        <begin position="1016"/>
        <end position="1026"/>
    </location>
</feature>
<evidence type="ECO:0000259" key="5">
    <source>
        <dbReference type="PROSITE" id="PS51498"/>
    </source>
</evidence>
<feature type="region of interest" description="Disordered" evidence="3">
    <location>
        <begin position="1127"/>
        <end position="1160"/>
    </location>
</feature>
<feature type="domain" description="MABP" evidence="5">
    <location>
        <begin position="38"/>
        <end position="197"/>
    </location>
</feature>
<dbReference type="InterPro" id="IPR001194">
    <property type="entry name" value="cDENN_dom"/>
</dbReference>
<dbReference type="GO" id="GO:0032483">
    <property type="term" value="P:regulation of Rab protein signal transduction"/>
    <property type="evidence" value="ECO:0007669"/>
    <property type="project" value="TreeGrafter"/>
</dbReference>
<protein>
    <submittedName>
        <fullName evidence="6">DENN domain containing 4C</fullName>
    </submittedName>
</protein>
<dbReference type="FunFam" id="2.100.10.50:FF:000001">
    <property type="entry name" value="DENN domain containing 4C"/>
    <property type="match status" value="1"/>
</dbReference>
<keyword evidence="7" id="KW-1185">Reference proteome</keyword>
<reference evidence="6" key="3">
    <citation type="submission" date="2025-09" db="UniProtKB">
        <authorList>
            <consortium name="Ensembl"/>
        </authorList>
    </citation>
    <scope>IDENTIFICATION</scope>
</reference>
<dbReference type="Proteomes" id="UP000472263">
    <property type="component" value="Chromosome 18"/>
</dbReference>
<reference evidence="6" key="2">
    <citation type="submission" date="2025-08" db="UniProtKB">
        <authorList>
            <consortium name="Ensembl"/>
        </authorList>
    </citation>
    <scope>IDENTIFICATION</scope>
</reference>
<feature type="compositionally biased region" description="Polar residues" evidence="3">
    <location>
        <begin position="879"/>
        <end position="888"/>
    </location>
</feature>
<evidence type="ECO:0000256" key="2">
    <source>
        <dbReference type="PROSITE-ProRule" id="PRU00708"/>
    </source>
</evidence>
<proteinExistence type="predicted"/>
<dbReference type="InterPro" id="IPR037516">
    <property type="entry name" value="Tripartite_DENN"/>
</dbReference>
<evidence type="ECO:0000259" key="4">
    <source>
        <dbReference type="PROSITE" id="PS50211"/>
    </source>
</evidence>
<dbReference type="PROSITE" id="PS51498">
    <property type="entry name" value="MABP"/>
    <property type="match status" value="1"/>
</dbReference>
<keyword evidence="1" id="KW-0344">Guanine-nucleotide releasing factor</keyword>
<dbReference type="PANTHER" id="PTHR12296:SF17">
    <property type="entry name" value="DENN DOMAIN-CONTAINING PROTEIN 4C"/>
    <property type="match status" value="1"/>
</dbReference>
<dbReference type="InterPro" id="IPR005112">
    <property type="entry name" value="dDENN_dom"/>
</dbReference>
<feature type="region of interest" description="Disordered" evidence="3">
    <location>
        <begin position="879"/>
        <end position="929"/>
    </location>
</feature>
<evidence type="ECO:0000256" key="3">
    <source>
        <dbReference type="SAM" id="MobiDB-lite"/>
    </source>
</evidence>
<evidence type="ECO:0000313" key="6">
    <source>
        <dbReference type="Ensembl" id="ENSMMDP00005033597.1"/>
    </source>
</evidence>
<evidence type="ECO:0000313" key="7">
    <source>
        <dbReference type="Proteomes" id="UP000472263"/>
    </source>
</evidence>
<reference evidence="6" key="1">
    <citation type="submission" date="2019-06" db="EMBL/GenBank/DDBJ databases">
        <authorList>
            <consortium name="Wellcome Sanger Institute Data Sharing"/>
        </authorList>
    </citation>
    <scope>NUCLEOTIDE SEQUENCE [LARGE SCALE GENOMIC DNA]</scope>
</reference>
<dbReference type="Ensembl" id="ENSMMDT00005034339.1">
    <property type="protein sequence ID" value="ENSMMDP00005033597.1"/>
    <property type="gene ID" value="ENSMMDG00005015764.1"/>
</dbReference>
<dbReference type="InterPro" id="IPR002885">
    <property type="entry name" value="PPR_rpt"/>
</dbReference>
<dbReference type="GO" id="GO:0005085">
    <property type="term" value="F:guanyl-nucleotide exchange factor activity"/>
    <property type="evidence" value="ECO:0007669"/>
    <property type="project" value="UniProtKB-KW"/>
</dbReference>
<dbReference type="SMART" id="SM00801">
    <property type="entry name" value="dDENN"/>
    <property type="match status" value="1"/>
</dbReference>
<dbReference type="Gene3D" id="1.25.40.10">
    <property type="entry name" value="Tetratricopeptide repeat domain"/>
    <property type="match status" value="1"/>
</dbReference>
<feature type="repeat" description="PPR" evidence="2">
    <location>
        <begin position="800"/>
        <end position="834"/>
    </location>
</feature>
<dbReference type="Pfam" id="PF02141">
    <property type="entry name" value="DENN"/>
    <property type="match status" value="1"/>
</dbReference>